<comment type="caution">
    <text evidence="1">The sequence shown here is derived from an EMBL/GenBank/DDBJ whole genome shotgun (WGS) entry which is preliminary data.</text>
</comment>
<gene>
    <name evidence="1" type="ORF">C7H19_04700</name>
</gene>
<dbReference type="OrthoDB" id="6710009at2"/>
<evidence type="ECO:0000313" key="1">
    <source>
        <dbReference type="EMBL" id="PSF38297.1"/>
    </source>
</evidence>
<dbReference type="Proteomes" id="UP000239001">
    <property type="component" value="Unassembled WGS sequence"/>
</dbReference>
<name>A0A2T1M0U9_9CHRO</name>
<accession>A0A2T1M0U9</accession>
<dbReference type="EMBL" id="PXOH01000004">
    <property type="protein sequence ID" value="PSF38297.1"/>
    <property type="molecule type" value="Genomic_DNA"/>
</dbReference>
<proteinExistence type="predicted"/>
<keyword evidence="2" id="KW-1185">Reference proteome</keyword>
<dbReference type="AlphaFoldDB" id="A0A2T1M0U9"/>
<reference evidence="1 2" key="1">
    <citation type="submission" date="2018-03" db="EMBL/GenBank/DDBJ databases">
        <title>The ancient ancestry and fast evolution of plastids.</title>
        <authorList>
            <person name="Moore K.R."/>
            <person name="Magnabosco C."/>
            <person name="Momper L."/>
            <person name="Gold D.A."/>
            <person name="Bosak T."/>
            <person name="Fournier G.P."/>
        </authorList>
    </citation>
    <scope>NUCLEOTIDE SEQUENCE [LARGE SCALE GENOMIC DNA]</scope>
    <source>
        <strain evidence="1 2">CCALA 016</strain>
    </source>
</reference>
<protein>
    <submittedName>
        <fullName evidence="1">Uncharacterized protein</fullName>
    </submittedName>
</protein>
<organism evidence="1 2">
    <name type="scientific">Aphanothece hegewaldii CCALA 016</name>
    <dbReference type="NCBI Taxonomy" id="2107694"/>
    <lineage>
        <taxon>Bacteria</taxon>
        <taxon>Bacillati</taxon>
        <taxon>Cyanobacteriota</taxon>
        <taxon>Cyanophyceae</taxon>
        <taxon>Oscillatoriophycideae</taxon>
        <taxon>Chroococcales</taxon>
        <taxon>Aphanothecaceae</taxon>
        <taxon>Aphanothece</taxon>
    </lineage>
</organism>
<sequence>MVALISAVRDSALQATVLNTTPLFYSQGADLSIDRSAHVRAGSSLTWFGDFLAIVQDDANFLVLINPSDLQVNAITLNVEGVCLSKKSKNRLYLVIDADNPILPCELCEVEITGE</sequence>
<reference evidence="1 2" key="2">
    <citation type="submission" date="2018-03" db="EMBL/GenBank/DDBJ databases">
        <authorList>
            <person name="Keele B.F."/>
        </authorList>
    </citation>
    <scope>NUCLEOTIDE SEQUENCE [LARGE SCALE GENOMIC DNA]</scope>
    <source>
        <strain evidence="1 2">CCALA 016</strain>
    </source>
</reference>
<evidence type="ECO:0000313" key="2">
    <source>
        <dbReference type="Proteomes" id="UP000239001"/>
    </source>
</evidence>
<dbReference type="RefSeq" id="WP_106455739.1">
    <property type="nucleotide sequence ID" value="NZ_PXOH01000004.1"/>
</dbReference>